<feature type="compositionally biased region" description="Pro residues" evidence="3">
    <location>
        <begin position="42"/>
        <end position="53"/>
    </location>
</feature>
<feature type="region of interest" description="Disordered" evidence="3">
    <location>
        <begin position="1"/>
        <end position="54"/>
    </location>
</feature>
<dbReference type="GO" id="GO:0022857">
    <property type="term" value="F:transmembrane transporter activity"/>
    <property type="evidence" value="ECO:0007669"/>
    <property type="project" value="InterPro"/>
</dbReference>
<feature type="compositionally biased region" description="Polar residues" evidence="3">
    <location>
        <begin position="14"/>
        <end position="27"/>
    </location>
</feature>
<feature type="transmembrane region" description="Helical" evidence="4">
    <location>
        <begin position="98"/>
        <end position="118"/>
    </location>
</feature>
<evidence type="ECO:0000256" key="1">
    <source>
        <dbReference type="ARBA" id="ARBA00004141"/>
    </source>
</evidence>
<evidence type="ECO:0000256" key="2">
    <source>
        <dbReference type="ARBA" id="ARBA00006727"/>
    </source>
</evidence>
<dbReference type="InterPro" id="IPR050327">
    <property type="entry name" value="Proton-linked_MCT"/>
</dbReference>
<feature type="compositionally biased region" description="Low complexity" evidence="3">
    <location>
        <begin position="1"/>
        <end position="13"/>
    </location>
</feature>
<accession>A0A8E0QVZ2</accession>
<feature type="transmembrane region" description="Helical" evidence="4">
    <location>
        <begin position="185"/>
        <end position="205"/>
    </location>
</feature>
<comment type="caution">
    <text evidence="6">The sequence shown here is derived from an EMBL/GenBank/DDBJ whole genome shotgun (WGS) entry which is preliminary data.</text>
</comment>
<evidence type="ECO:0000256" key="3">
    <source>
        <dbReference type="SAM" id="MobiDB-lite"/>
    </source>
</evidence>
<dbReference type="PANTHER" id="PTHR11360:SF234">
    <property type="entry name" value="MFS-TYPE TRANSPORTER DBAD-RELATED"/>
    <property type="match status" value="1"/>
</dbReference>
<dbReference type="InterPro" id="IPR011701">
    <property type="entry name" value="MFS"/>
</dbReference>
<dbReference type="CDD" id="cd17352">
    <property type="entry name" value="MFS_MCT_SLC16"/>
    <property type="match status" value="1"/>
</dbReference>
<dbReference type="PANTHER" id="PTHR11360">
    <property type="entry name" value="MONOCARBOXYLATE TRANSPORTER"/>
    <property type="match status" value="1"/>
</dbReference>
<feature type="transmembrane region" description="Helical" evidence="4">
    <location>
        <begin position="258"/>
        <end position="279"/>
    </location>
</feature>
<feature type="transmembrane region" description="Helical" evidence="4">
    <location>
        <begin position="349"/>
        <end position="374"/>
    </location>
</feature>
<protein>
    <recommendedName>
        <fullName evidence="5">Major facilitator superfamily (MFS) profile domain-containing protein</fullName>
    </recommendedName>
</protein>
<dbReference type="Gene3D" id="1.20.1250.20">
    <property type="entry name" value="MFS general substrate transporter like domains"/>
    <property type="match status" value="2"/>
</dbReference>
<gene>
    <name evidence="6" type="ORF">Aud_006768</name>
</gene>
<dbReference type="GeneID" id="66994245"/>
<feature type="transmembrane region" description="Helical" evidence="4">
    <location>
        <begin position="150"/>
        <end position="173"/>
    </location>
</feature>
<dbReference type="EMBL" id="BBXM02000004">
    <property type="protein sequence ID" value="GIC90334.1"/>
    <property type="molecule type" value="Genomic_DNA"/>
</dbReference>
<keyword evidence="4" id="KW-1133">Transmembrane helix</keyword>
<feature type="transmembrane region" description="Helical" evidence="4">
    <location>
        <begin position="125"/>
        <end position="144"/>
    </location>
</feature>
<feature type="transmembrane region" description="Helical" evidence="4">
    <location>
        <begin position="217"/>
        <end position="237"/>
    </location>
</feature>
<feature type="domain" description="Major facilitator superfamily (MFS) profile" evidence="5">
    <location>
        <begin position="57"/>
        <end position="452"/>
    </location>
</feature>
<feature type="transmembrane region" description="Helical" evidence="4">
    <location>
        <begin position="386"/>
        <end position="407"/>
    </location>
</feature>
<dbReference type="InterPro" id="IPR020846">
    <property type="entry name" value="MFS_dom"/>
</dbReference>
<dbReference type="RefSeq" id="XP_043147600.1">
    <property type="nucleotide sequence ID" value="XM_043291665.1"/>
</dbReference>
<comment type="subcellular location">
    <subcellularLocation>
        <location evidence="1">Membrane</location>
        <topology evidence="1">Multi-pass membrane protein</topology>
    </subcellularLocation>
</comment>
<proteinExistence type="inferred from homology"/>
<keyword evidence="4" id="KW-0812">Transmembrane</keyword>
<feature type="transmembrane region" description="Helical" evidence="4">
    <location>
        <begin position="62"/>
        <end position="86"/>
    </location>
</feature>
<feature type="transmembrane region" description="Helical" evidence="4">
    <location>
        <begin position="294"/>
        <end position="313"/>
    </location>
</feature>
<dbReference type="Proteomes" id="UP000036893">
    <property type="component" value="Unassembled WGS sequence"/>
</dbReference>
<evidence type="ECO:0000259" key="5">
    <source>
        <dbReference type="PROSITE" id="PS50850"/>
    </source>
</evidence>
<evidence type="ECO:0000313" key="6">
    <source>
        <dbReference type="EMBL" id="GIC90334.1"/>
    </source>
</evidence>
<organism evidence="6 7">
    <name type="scientific">Aspergillus udagawae</name>
    <dbReference type="NCBI Taxonomy" id="91492"/>
    <lineage>
        <taxon>Eukaryota</taxon>
        <taxon>Fungi</taxon>
        <taxon>Dikarya</taxon>
        <taxon>Ascomycota</taxon>
        <taxon>Pezizomycotina</taxon>
        <taxon>Eurotiomycetes</taxon>
        <taxon>Eurotiomycetidae</taxon>
        <taxon>Eurotiales</taxon>
        <taxon>Aspergillaceae</taxon>
        <taxon>Aspergillus</taxon>
        <taxon>Aspergillus subgen. Fumigati</taxon>
    </lineage>
</organism>
<name>A0A8E0QVZ2_9EURO</name>
<keyword evidence="4" id="KW-0472">Membrane</keyword>
<comment type="similarity">
    <text evidence="2">Belongs to the major facilitator superfamily. Monocarboxylate porter (TC 2.A.1.13) family.</text>
</comment>
<evidence type="ECO:0000256" key="4">
    <source>
        <dbReference type="SAM" id="Phobius"/>
    </source>
</evidence>
<reference evidence="6" key="1">
    <citation type="journal article" date="2015" name="Genome Announc.">
        <title>Draft Genome Sequence of the Pathogenic Filamentous Fungus Aspergillus udagawae Strain IFM 46973T.</title>
        <authorList>
            <person name="Kusuya Y."/>
            <person name="Takahashi-Nakaguchi A."/>
            <person name="Takahashi H."/>
            <person name="Yaguchi T."/>
        </authorList>
    </citation>
    <scope>NUCLEOTIDE SEQUENCE</scope>
    <source>
        <strain evidence="6">IFM 46973</strain>
    </source>
</reference>
<dbReference type="GO" id="GO:0016020">
    <property type="term" value="C:membrane"/>
    <property type="evidence" value="ECO:0007669"/>
    <property type="project" value="UniProtKB-SubCell"/>
</dbReference>
<feature type="transmembrane region" description="Helical" evidence="4">
    <location>
        <begin position="325"/>
        <end position="343"/>
    </location>
</feature>
<dbReference type="InterPro" id="IPR036259">
    <property type="entry name" value="MFS_trans_sf"/>
</dbReference>
<reference evidence="6" key="2">
    <citation type="submission" date="2021-01" db="EMBL/GenBank/DDBJ databases">
        <title>Pan-genome distribution and transcriptional activeness of fungal secondary metabolism genes in Aspergillus section Fumigati.</title>
        <authorList>
            <person name="Takahashi H."/>
            <person name="Umemura M."/>
            <person name="Ninomiya A."/>
            <person name="Kusuya Y."/>
            <person name="Urayama S."/>
            <person name="Shimizu M."/>
            <person name="Watanabe A."/>
            <person name="Kamei K."/>
            <person name="Yaguchi T."/>
            <person name="Hagiwara D."/>
        </authorList>
    </citation>
    <scope>NUCLEOTIDE SEQUENCE</scope>
    <source>
        <strain evidence="6">IFM 46973</strain>
    </source>
</reference>
<dbReference type="AlphaFoldDB" id="A0A8E0QVZ2"/>
<feature type="transmembrane region" description="Helical" evidence="4">
    <location>
        <begin position="427"/>
        <end position="448"/>
    </location>
</feature>
<evidence type="ECO:0000313" key="7">
    <source>
        <dbReference type="Proteomes" id="UP000036893"/>
    </source>
</evidence>
<dbReference type="SUPFAM" id="SSF103473">
    <property type="entry name" value="MFS general substrate transporter"/>
    <property type="match status" value="1"/>
</dbReference>
<dbReference type="PROSITE" id="PS50850">
    <property type="entry name" value="MFS"/>
    <property type="match status" value="1"/>
</dbReference>
<dbReference type="Pfam" id="PF07690">
    <property type="entry name" value="MFS_1"/>
    <property type="match status" value="1"/>
</dbReference>
<sequence>MSSSTTEQQELSSPKVNETVHSSNLSSDVDVEKETPASVPVPSGPPGPPPPPNGGLKAWLQVLGGFLFVLNTWGMANSFGIFQTYYATTLLPTSTPSSISWIGSIQGFLLLFVGVFCGRAFDAGYFYPVAGLGIFLSVFGMMMTSLATKYYQIFLAQGLCLGFGSGCLFTPGISVVGTYFSTRRGLATGIAASGSSVGGIIFPIVIRRLIVTVGFPWAVRAMAFIMLATLLLGISLLRPRLPPRKSGPVVDFAAFQDPAYTTFVVGLALGFMAFFIPFFYAESYAANIGVDSELSFYILSIMNAAGMIGRLLPNALADKLGNLNVIVPCAYISGIVVLCWISVHNLGNLIATSIMYSFFSGGLMALPPAVLVALSPSLNQIGVRVGMALTIGSLGVLIGSPIAGAILSRQSNHDNTGIEGGLDYTGTFVFTGIALLVCGGLMSATRVIKKGANLEKV</sequence>